<evidence type="ECO:0000256" key="8">
    <source>
        <dbReference type="ARBA" id="ARBA00029605"/>
    </source>
</evidence>
<dbReference type="EMBL" id="CASHTH010001148">
    <property type="protein sequence ID" value="CAI8012037.1"/>
    <property type="molecule type" value="Genomic_DNA"/>
</dbReference>
<evidence type="ECO:0000256" key="13">
    <source>
        <dbReference type="ARBA" id="ARBA00047881"/>
    </source>
</evidence>
<evidence type="ECO:0000256" key="9">
    <source>
        <dbReference type="ARBA" id="ARBA00030930"/>
    </source>
</evidence>
<dbReference type="SUPFAM" id="SSF52949">
    <property type="entry name" value="Macro domain-like"/>
    <property type="match status" value="1"/>
</dbReference>
<evidence type="ECO:0000256" key="6">
    <source>
        <dbReference type="ARBA" id="ARBA00023511"/>
    </source>
</evidence>
<dbReference type="GO" id="GO:0005737">
    <property type="term" value="C:cytoplasm"/>
    <property type="evidence" value="ECO:0007669"/>
    <property type="project" value="InterPro"/>
</dbReference>
<name>A0AA35RJ69_GEOBA</name>
<accession>A0AA35RJ69</accession>
<evidence type="ECO:0000313" key="18">
    <source>
        <dbReference type="Proteomes" id="UP001174909"/>
    </source>
</evidence>
<dbReference type="GO" id="GO:0070006">
    <property type="term" value="F:metalloaminopeptidase activity"/>
    <property type="evidence" value="ECO:0007669"/>
    <property type="project" value="InterPro"/>
</dbReference>
<dbReference type="PANTHER" id="PTHR11963:SF23">
    <property type="entry name" value="CYTOSOL AMINOPEPTIDASE"/>
    <property type="match status" value="1"/>
</dbReference>
<evidence type="ECO:0000256" key="1">
    <source>
        <dbReference type="ARBA" id="ARBA00009528"/>
    </source>
</evidence>
<organism evidence="17 18">
    <name type="scientific">Geodia barretti</name>
    <name type="common">Barrett's horny sponge</name>
    <dbReference type="NCBI Taxonomy" id="519541"/>
    <lineage>
        <taxon>Eukaryota</taxon>
        <taxon>Metazoa</taxon>
        <taxon>Porifera</taxon>
        <taxon>Demospongiae</taxon>
        <taxon>Heteroscleromorpha</taxon>
        <taxon>Tetractinellida</taxon>
        <taxon>Astrophorina</taxon>
        <taxon>Geodiidae</taxon>
        <taxon>Geodia</taxon>
    </lineage>
</organism>
<evidence type="ECO:0000256" key="14">
    <source>
        <dbReference type="ARBA" id="ARBA00049107"/>
    </source>
</evidence>
<evidence type="ECO:0000256" key="12">
    <source>
        <dbReference type="ARBA" id="ARBA00045966"/>
    </source>
</evidence>
<sequence length="473" mass="51252">MEIKLREIAPLRVQTALLAVPVTDKDLGEGLVRRLDRQLKGRLGALVKKSSFAARRGTSLLVATHGAMPTGHVLLVGLGKHEEDGLHAWRMAGAAAVKEAGRVWADEAIFMLPPDQQTESVVGAVTEGALLNAYRFTKYRSNDKQTAPLRTLILGRTASGSSAALTRAVKRAKLSVSGVCLARDLVNEPPSTATASYLSEQAKVHCRGEGLKVEVWGKRKIEQMKLAGLLAVNQGSREEPRFIHMRYTPKGRPKKKIALIGKGITFDSGGLSLKPARSMETMKLDMAGGAAVIGVMSVLPELAPDAEVIGLVPATDNLPDGGAQKPGDVIRYLNGKTVEVMNTREGGHSRGTWCPGPGGPRKNPDCMLIIWPPSHGALPVSSPWHDRDAGLFIDEKRRERAARLFECGRSIDRGGLWQLPLSGRVPSRDIKSPGRRHQERIVWEAVGGRAITAALCPAGIRQNEVFVPWRPWT</sequence>
<dbReference type="PANTHER" id="PTHR11963">
    <property type="entry name" value="LEUCINE AMINOPEPTIDASE-RELATED"/>
    <property type="match status" value="1"/>
</dbReference>
<evidence type="ECO:0000313" key="17">
    <source>
        <dbReference type="EMBL" id="CAI8012037.1"/>
    </source>
</evidence>
<comment type="catalytic activity">
    <reaction evidence="6">
        <text>an S-substituted L-cysteinylglycine + H2O = an S-substituted L-cysteine + glycine</text>
        <dbReference type="Rhea" id="RHEA:60444"/>
        <dbReference type="ChEBI" id="CHEBI:15377"/>
        <dbReference type="ChEBI" id="CHEBI:57305"/>
        <dbReference type="ChEBI" id="CHEBI:58717"/>
        <dbReference type="ChEBI" id="CHEBI:143103"/>
        <dbReference type="EC" id="3.4.13.23"/>
    </reaction>
    <physiologicalReaction direction="left-to-right" evidence="6">
        <dbReference type="Rhea" id="RHEA:60445"/>
    </physiologicalReaction>
</comment>
<evidence type="ECO:0000256" key="3">
    <source>
        <dbReference type="ARBA" id="ARBA00022438"/>
    </source>
</evidence>
<evidence type="ECO:0000256" key="4">
    <source>
        <dbReference type="ARBA" id="ARBA00022670"/>
    </source>
</evidence>
<dbReference type="Gene3D" id="3.40.220.10">
    <property type="entry name" value="Leucine Aminopeptidase, subunit E, domain 1"/>
    <property type="match status" value="1"/>
</dbReference>
<comment type="function">
    <text evidence="12">Cytosolic metallopeptidase that catalyzes the removal of unsubstituted N-terminal hydrophobic amino acids from various peptides. The presence of Zn(2+) ions is essential for the peptidase activity, and the association with other cofactors can modulate the substrate spectificity of the enzyme. For instance, in the presence of Mn(2+), it displays a specific Cys-Gly hydrolyzing activity of Cys-Gly-S-conjugates. Involved in the metabolism of glutathione and in the degradation of glutathione S-conjugates, which may play a role in the control of the cell redox status.</text>
</comment>
<dbReference type="InterPro" id="IPR008283">
    <property type="entry name" value="Peptidase_M17_N"/>
</dbReference>
<dbReference type="Proteomes" id="UP001174909">
    <property type="component" value="Unassembled WGS sequence"/>
</dbReference>
<dbReference type="Pfam" id="PF02789">
    <property type="entry name" value="Peptidase_M17_N"/>
    <property type="match status" value="1"/>
</dbReference>
<evidence type="ECO:0000256" key="7">
    <source>
        <dbReference type="ARBA" id="ARBA00023625"/>
    </source>
</evidence>
<evidence type="ECO:0000256" key="11">
    <source>
        <dbReference type="ARBA" id="ARBA00031564"/>
    </source>
</evidence>
<feature type="domain" description="Peptidase M17 leucyl aminopeptidase N-terminal" evidence="16">
    <location>
        <begin position="20"/>
        <end position="142"/>
    </location>
</feature>
<dbReference type="PRINTS" id="PR00481">
    <property type="entry name" value="LAMNOPPTDASE"/>
</dbReference>
<dbReference type="Gene3D" id="3.40.630.10">
    <property type="entry name" value="Zn peptidases"/>
    <property type="match status" value="1"/>
</dbReference>
<comment type="caution">
    <text evidence="17">The sequence shown here is derived from an EMBL/GenBank/DDBJ whole genome shotgun (WGS) entry which is preliminary data.</text>
</comment>
<dbReference type="EC" id="3.4.13.23" evidence="7"/>
<evidence type="ECO:0000259" key="16">
    <source>
        <dbReference type="Pfam" id="PF02789"/>
    </source>
</evidence>
<feature type="domain" description="Cytosol aminopeptidase" evidence="15">
    <location>
        <begin position="181"/>
        <end position="347"/>
    </location>
</feature>
<comment type="catalytic activity">
    <reaction evidence="13">
        <text>S-benzyl-L-cysteinylglycine + H2O = S-benzyl-L-cysteine + glycine</text>
        <dbReference type="Rhea" id="RHEA:62568"/>
        <dbReference type="ChEBI" id="CHEBI:15377"/>
        <dbReference type="ChEBI" id="CHEBI:57305"/>
        <dbReference type="ChEBI" id="CHEBI:145802"/>
        <dbReference type="ChEBI" id="CHEBI:145803"/>
    </reaction>
    <physiologicalReaction direction="left-to-right" evidence="13">
        <dbReference type="Rhea" id="RHEA:62569"/>
    </physiologicalReaction>
</comment>
<dbReference type="SUPFAM" id="SSF53187">
    <property type="entry name" value="Zn-dependent exopeptidases"/>
    <property type="match status" value="1"/>
</dbReference>
<evidence type="ECO:0000259" key="15">
    <source>
        <dbReference type="Pfam" id="PF00883"/>
    </source>
</evidence>
<dbReference type="InterPro" id="IPR000819">
    <property type="entry name" value="Peptidase_M17_C"/>
</dbReference>
<keyword evidence="4" id="KW-0645">Protease</keyword>
<dbReference type="GO" id="GO:0006508">
    <property type="term" value="P:proteolysis"/>
    <property type="evidence" value="ECO:0007669"/>
    <property type="project" value="UniProtKB-KW"/>
</dbReference>
<evidence type="ECO:0000256" key="5">
    <source>
        <dbReference type="ARBA" id="ARBA00022801"/>
    </source>
</evidence>
<evidence type="ECO:0000256" key="2">
    <source>
        <dbReference type="ARBA" id="ARBA00014190"/>
    </source>
</evidence>
<proteinExistence type="inferred from homology"/>
<dbReference type="Pfam" id="PF00883">
    <property type="entry name" value="Peptidase_M17"/>
    <property type="match status" value="1"/>
</dbReference>
<dbReference type="InterPro" id="IPR011356">
    <property type="entry name" value="Leucine_aapep/pepB"/>
</dbReference>
<keyword evidence="18" id="KW-1185">Reference proteome</keyword>
<protein>
    <recommendedName>
        <fullName evidence="2">Cytosol aminopeptidase</fullName>
        <ecNumber evidence="7">3.4.13.23</ecNumber>
    </recommendedName>
    <alternativeName>
        <fullName evidence="10">Cysteinylglycine-S-conjugate dipeptidase</fullName>
    </alternativeName>
    <alternativeName>
        <fullName evidence="11">Leucine aminopeptidase 3</fullName>
    </alternativeName>
    <alternativeName>
        <fullName evidence="9">Proline aminopeptidase</fullName>
    </alternativeName>
    <alternativeName>
        <fullName evidence="8">Prolyl aminopeptidase</fullName>
    </alternativeName>
</protein>
<reference evidence="17" key="1">
    <citation type="submission" date="2023-03" db="EMBL/GenBank/DDBJ databases">
        <authorList>
            <person name="Steffen K."/>
            <person name="Cardenas P."/>
        </authorList>
    </citation>
    <scope>NUCLEOTIDE SEQUENCE</scope>
</reference>
<keyword evidence="5" id="KW-0378">Hydrolase</keyword>
<dbReference type="GO" id="GO:0030145">
    <property type="term" value="F:manganese ion binding"/>
    <property type="evidence" value="ECO:0007669"/>
    <property type="project" value="InterPro"/>
</dbReference>
<comment type="catalytic activity">
    <reaction evidence="14">
        <text>L-cysteinylglycine + H2O = L-cysteine + glycine</text>
        <dbReference type="Rhea" id="RHEA:28783"/>
        <dbReference type="ChEBI" id="CHEBI:15377"/>
        <dbReference type="ChEBI" id="CHEBI:35235"/>
        <dbReference type="ChEBI" id="CHEBI:57305"/>
        <dbReference type="ChEBI" id="CHEBI:61694"/>
    </reaction>
    <physiologicalReaction direction="left-to-right" evidence="14">
        <dbReference type="Rhea" id="RHEA:28784"/>
    </physiologicalReaction>
</comment>
<gene>
    <name evidence="17" type="ORF">GBAR_LOCUS7738</name>
</gene>
<dbReference type="InterPro" id="IPR043472">
    <property type="entry name" value="Macro_dom-like"/>
</dbReference>
<evidence type="ECO:0000256" key="10">
    <source>
        <dbReference type="ARBA" id="ARBA00030997"/>
    </source>
</evidence>
<dbReference type="AlphaFoldDB" id="A0AA35RJ69"/>
<comment type="similarity">
    <text evidence="1">Belongs to the peptidase M17 family.</text>
</comment>
<keyword evidence="3 17" id="KW-0031">Aminopeptidase</keyword>